<organism evidence="3 4">
    <name type="scientific">Fusarium mundagurra</name>
    <dbReference type="NCBI Taxonomy" id="1567541"/>
    <lineage>
        <taxon>Eukaryota</taxon>
        <taxon>Fungi</taxon>
        <taxon>Dikarya</taxon>
        <taxon>Ascomycota</taxon>
        <taxon>Pezizomycotina</taxon>
        <taxon>Sordariomycetes</taxon>
        <taxon>Hypocreomycetidae</taxon>
        <taxon>Hypocreales</taxon>
        <taxon>Nectriaceae</taxon>
        <taxon>Fusarium</taxon>
        <taxon>Fusarium fujikuroi species complex</taxon>
    </lineage>
</organism>
<dbReference type="Proteomes" id="UP000544331">
    <property type="component" value="Unassembled WGS sequence"/>
</dbReference>
<feature type="chain" id="PRO_5034202984" description="CBM-cenC domain-containing protein" evidence="2">
    <location>
        <begin position="22"/>
        <end position="295"/>
    </location>
</feature>
<protein>
    <recommendedName>
        <fullName evidence="5">CBM-cenC domain-containing protein</fullName>
    </recommendedName>
</protein>
<evidence type="ECO:0008006" key="5">
    <source>
        <dbReference type="Google" id="ProtNLM"/>
    </source>
</evidence>
<gene>
    <name evidence="3" type="ORF">FMUND_2153</name>
</gene>
<dbReference type="AlphaFoldDB" id="A0A8H5Z4K0"/>
<dbReference type="OrthoDB" id="5105784at2759"/>
<feature type="compositionally biased region" description="Low complexity" evidence="1">
    <location>
        <begin position="90"/>
        <end position="124"/>
    </location>
</feature>
<dbReference type="EMBL" id="JAAOAN010000076">
    <property type="protein sequence ID" value="KAF5723111.1"/>
    <property type="molecule type" value="Genomic_DNA"/>
</dbReference>
<evidence type="ECO:0000313" key="4">
    <source>
        <dbReference type="Proteomes" id="UP000544331"/>
    </source>
</evidence>
<evidence type="ECO:0000313" key="3">
    <source>
        <dbReference type="EMBL" id="KAF5723111.1"/>
    </source>
</evidence>
<dbReference type="InterPro" id="IPR008979">
    <property type="entry name" value="Galactose-bd-like_sf"/>
</dbReference>
<evidence type="ECO:0000256" key="1">
    <source>
        <dbReference type="SAM" id="MobiDB-lite"/>
    </source>
</evidence>
<dbReference type="Gene3D" id="2.60.120.260">
    <property type="entry name" value="Galactose-binding domain-like"/>
    <property type="match status" value="1"/>
</dbReference>
<accession>A0A8H5Z4K0</accession>
<feature type="region of interest" description="Disordered" evidence="1">
    <location>
        <begin position="90"/>
        <end position="136"/>
    </location>
</feature>
<sequence>MRVHTTLGPLILGAGLCAARACAPHPRSTTATSSWSSETDTATAAIGSTTTEIATTISGVASEETTTTAESDSAVETSVTVSTSAVETSTLESSTLESSTFQVSTSAAEASTHTTEDATTTTTSPAQGVQTPLNGDFEDATLAPWESTGTTAVLVRGIVCYQGNQCANLPGPYSGNTAKICQRVDIQQGYEYTFAAHLVQGCTYYSAGEREDLDCDNNINSVKLSIDGVFDSEAKPVSWDNQYHEYSNTFQYTGPSIDSTDLCISVIINQGERYNFIVDNVSLVRGKSVPAPEET</sequence>
<name>A0A8H5Z4K0_9HYPO</name>
<comment type="caution">
    <text evidence="3">The sequence shown here is derived from an EMBL/GenBank/DDBJ whole genome shotgun (WGS) entry which is preliminary data.</text>
</comment>
<keyword evidence="2" id="KW-0732">Signal</keyword>
<dbReference type="SUPFAM" id="SSF49785">
    <property type="entry name" value="Galactose-binding domain-like"/>
    <property type="match status" value="1"/>
</dbReference>
<proteinExistence type="predicted"/>
<keyword evidence="4" id="KW-1185">Reference proteome</keyword>
<evidence type="ECO:0000256" key="2">
    <source>
        <dbReference type="SAM" id="SignalP"/>
    </source>
</evidence>
<feature type="signal peptide" evidence="2">
    <location>
        <begin position="1"/>
        <end position="21"/>
    </location>
</feature>
<reference evidence="3 4" key="1">
    <citation type="submission" date="2020-05" db="EMBL/GenBank/DDBJ databases">
        <title>Identification and distribution of gene clusters putatively required for synthesis of sphingolipid metabolism inhibitors in phylogenetically diverse species of the filamentous fungus Fusarium.</title>
        <authorList>
            <person name="Kim H.-S."/>
            <person name="Busman M."/>
            <person name="Brown D.W."/>
            <person name="Divon H."/>
            <person name="Uhlig S."/>
            <person name="Proctor R.H."/>
        </authorList>
    </citation>
    <scope>NUCLEOTIDE SEQUENCE [LARGE SCALE GENOMIC DNA]</scope>
    <source>
        <strain evidence="3 4">NRRL 66235</strain>
    </source>
</reference>